<comment type="caution">
    <text evidence="1">The sequence shown here is derived from an EMBL/GenBank/DDBJ whole genome shotgun (WGS) entry which is preliminary data.</text>
</comment>
<dbReference type="AlphaFoldDB" id="A0A919BCN8"/>
<sequence>MRRRWITDTVALLRQVAGQSATAPRADGPFREGPVRLRGGRPGGRGAVRVGVPRGRRLCSGPEAARGGPEWPGVARGWRAGVRRECRIAPIPGDVRASGRAGIIRFGAVRAGGAAGGRVPGAGGGPFPYARERPDFRVVPRAARP</sequence>
<accession>A0A919BCN8</accession>
<keyword evidence="2" id="KW-1185">Reference proteome</keyword>
<protein>
    <submittedName>
        <fullName evidence="1">Uncharacterized protein</fullName>
    </submittedName>
</protein>
<dbReference type="Proteomes" id="UP000632849">
    <property type="component" value="Unassembled WGS sequence"/>
</dbReference>
<reference evidence="1" key="1">
    <citation type="journal article" date="2014" name="Int. J. Syst. Evol. Microbiol.">
        <title>Complete genome sequence of Corynebacterium casei LMG S-19264T (=DSM 44701T), isolated from a smear-ripened cheese.</title>
        <authorList>
            <consortium name="US DOE Joint Genome Institute (JGI-PGF)"/>
            <person name="Walter F."/>
            <person name="Albersmeier A."/>
            <person name="Kalinowski J."/>
            <person name="Ruckert C."/>
        </authorList>
    </citation>
    <scope>NUCLEOTIDE SEQUENCE</scope>
    <source>
        <strain evidence="1">JCM 4122</strain>
    </source>
</reference>
<name>A0A919BCN8_STRFL</name>
<organism evidence="1 2">
    <name type="scientific">Streptomyces filamentosus</name>
    <name type="common">Streptomyces roseosporus</name>
    <dbReference type="NCBI Taxonomy" id="67294"/>
    <lineage>
        <taxon>Bacteria</taxon>
        <taxon>Bacillati</taxon>
        <taxon>Actinomycetota</taxon>
        <taxon>Actinomycetes</taxon>
        <taxon>Kitasatosporales</taxon>
        <taxon>Streptomycetaceae</taxon>
        <taxon>Streptomyces</taxon>
    </lineage>
</organism>
<evidence type="ECO:0000313" key="2">
    <source>
        <dbReference type="Proteomes" id="UP000632849"/>
    </source>
</evidence>
<evidence type="ECO:0000313" key="1">
    <source>
        <dbReference type="EMBL" id="GHF79841.1"/>
    </source>
</evidence>
<reference evidence="1" key="2">
    <citation type="submission" date="2020-09" db="EMBL/GenBank/DDBJ databases">
        <authorList>
            <person name="Sun Q."/>
            <person name="Ohkuma M."/>
        </authorList>
    </citation>
    <scope>NUCLEOTIDE SEQUENCE</scope>
    <source>
        <strain evidence="1">JCM 4122</strain>
    </source>
</reference>
<proteinExistence type="predicted"/>
<dbReference type="EMBL" id="BNBE01000001">
    <property type="protein sequence ID" value="GHF79841.1"/>
    <property type="molecule type" value="Genomic_DNA"/>
</dbReference>
<gene>
    <name evidence="1" type="ORF">GCM10017667_04180</name>
</gene>